<feature type="signal peptide" evidence="1">
    <location>
        <begin position="1"/>
        <end position="23"/>
    </location>
</feature>
<proteinExistence type="predicted"/>
<dbReference type="AlphaFoldDB" id="A0A2M9XEY1"/>
<dbReference type="NCBIfam" id="NF033164">
    <property type="entry name" value="lipo_LipL46"/>
    <property type="match status" value="1"/>
</dbReference>
<keyword evidence="3" id="KW-1185">Reference proteome</keyword>
<comment type="caution">
    <text evidence="2">The sequence shown here is derived from an EMBL/GenBank/DDBJ whole genome shotgun (WGS) entry which is preliminary data.</text>
</comment>
<dbReference type="PROSITE" id="PS51257">
    <property type="entry name" value="PROKAR_LIPOPROTEIN"/>
    <property type="match status" value="1"/>
</dbReference>
<evidence type="ECO:0000313" key="2">
    <source>
        <dbReference type="EMBL" id="PJZ26251.1"/>
    </source>
</evidence>
<name>A0A2M9XEY1_9LEPT</name>
<organism evidence="2 3">
    <name type="scientific">Leptospira hartskeerlii</name>
    <dbReference type="NCBI Taxonomy" id="2023177"/>
    <lineage>
        <taxon>Bacteria</taxon>
        <taxon>Pseudomonadati</taxon>
        <taxon>Spirochaetota</taxon>
        <taxon>Spirochaetia</taxon>
        <taxon>Leptospirales</taxon>
        <taxon>Leptospiraceae</taxon>
        <taxon>Leptospira</taxon>
    </lineage>
</organism>
<reference evidence="2 3" key="1">
    <citation type="submission" date="2017-07" db="EMBL/GenBank/DDBJ databases">
        <title>Leptospira spp. isolated from tropical soils.</title>
        <authorList>
            <person name="Thibeaux R."/>
            <person name="Iraola G."/>
            <person name="Ferres I."/>
            <person name="Bierque E."/>
            <person name="Girault D."/>
            <person name="Soupe-Gilbert M.-E."/>
            <person name="Picardeau M."/>
            <person name="Goarant C."/>
        </authorList>
    </citation>
    <scope>NUCLEOTIDE SEQUENCE [LARGE SCALE GENOMIC DNA]</scope>
    <source>
        <strain evidence="2 3">MCA1-C-A1</strain>
    </source>
</reference>
<gene>
    <name evidence="2" type="ORF">CH357_07050</name>
</gene>
<dbReference type="Proteomes" id="UP000232196">
    <property type="component" value="Unassembled WGS sequence"/>
</dbReference>
<dbReference type="OrthoDB" id="342857at2"/>
<evidence type="ECO:0000256" key="1">
    <source>
        <dbReference type="SAM" id="SignalP"/>
    </source>
</evidence>
<feature type="chain" id="PRO_5014644297" evidence="1">
    <location>
        <begin position="24"/>
        <end position="415"/>
    </location>
</feature>
<keyword evidence="2" id="KW-0449">Lipoprotein</keyword>
<dbReference type="Gene3D" id="3.30.1660.40">
    <property type="entry name" value="FlgT, N-terminal domain"/>
    <property type="match status" value="1"/>
</dbReference>
<dbReference type="InterPro" id="IPR038180">
    <property type="entry name" value="FlgT_N_sf"/>
</dbReference>
<evidence type="ECO:0000313" key="3">
    <source>
        <dbReference type="Proteomes" id="UP000232196"/>
    </source>
</evidence>
<protein>
    <submittedName>
        <fullName evidence="2">Lipoprotein LipL46</fullName>
    </submittedName>
</protein>
<accession>A0A2M9XEY1</accession>
<dbReference type="RefSeq" id="WP_100706040.1">
    <property type="nucleotide sequence ID" value="NZ_NPDL01000003.1"/>
</dbReference>
<keyword evidence="1" id="KW-0732">Signal</keyword>
<dbReference type="EMBL" id="NPDN01000003">
    <property type="protein sequence ID" value="PJZ26251.1"/>
    <property type="molecule type" value="Genomic_DNA"/>
</dbReference>
<sequence length="415" mass="44003">MAKLPILRITALTLILGFAFACATGDGSRRKKKEEFTREGNTITVLGEAPIYNGDIANAKQRAIKDAKVNAVRKVVGEEISSKSQASDGESLGSSLLSKTDAFVKSYDIVSEDQGKIDTQPILKLTVRCTIEESKLSTAVEGLLADVGNPRIVVLVPSKVGGAPVAPLSNGNIAEAEIIKGLKKAGNKIVDPGTASKTVKPSGLTADAVNSLDAGAAILIQAQASGAEVLVVGSVETEDQAPVTAIGGKTLDRPLFNTAATGSYKVILLWGDGKIVDTGTGDGRAADITQKVSREKAIAAWAESVTKKVNKQLKEEWFNLTENNTIILKFTGLDADESTKFKDDLAELTAAKDINVRASNVSGSEWEVTYPGKDALFMDELVYKKDRGFTFLATKKMNVKSAARGVVTLEFTPNK</sequence>